<reference evidence="7" key="1">
    <citation type="submission" date="2017-09" db="EMBL/GenBank/DDBJ databases">
        <title>Depth-based differentiation of microbial function through sediment-hosted aquifers and enrichment of novel symbionts in the deep terrestrial subsurface.</title>
        <authorList>
            <person name="Probst A.J."/>
            <person name="Ladd B."/>
            <person name="Jarett J.K."/>
            <person name="Geller-Mcgrath D.E."/>
            <person name="Sieber C.M.K."/>
            <person name="Emerson J.B."/>
            <person name="Anantharaman K."/>
            <person name="Thomas B.C."/>
            <person name="Malmstrom R."/>
            <person name="Stieglmeier M."/>
            <person name="Klingl A."/>
            <person name="Woyke T."/>
            <person name="Ryan C.M."/>
            <person name="Banfield J.F."/>
        </authorList>
    </citation>
    <scope>NUCLEOTIDE SEQUENCE [LARGE SCALE GENOMIC DNA]</scope>
</reference>
<dbReference type="CDD" id="cd13963">
    <property type="entry name" value="PT_UbiA_2"/>
    <property type="match status" value="1"/>
</dbReference>
<keyword evidence="6" id="KW-0808">Transferase</keyword>
<proteinExistence type="predicted"/>
<dbReference type="GO" id="GO:0016757">
    <property type="term" value="F:glycosyltransferase activity"/>
    <property type="evidence" value="ECO:0007669"/>
    <property type="project" value="UniProtKB-KW"/>
</dbReference>
<feature type="transmembrane region" description="Helical" evidence="5">
    <location>
        <begin position="45"/>
        <end position="62"/>
    </location>
</feature>
<dbReference type="EMBL" id="PFSK01000009">
    <property type="protein sequence ID" value="PJC23136.1"/>
    <property type="molecule type" value="Genomic_DNA"/>
</dbReference>
<evidence type="ECO:0000256" key="2">
    <source>
        <dbReference type="ARBA" id="ARBA00022692"/>
    </source>
</evidence>
<feature type="transmembrane region" description="Helical" evidence="5">
    <location>
        <begin position="251"/>
        <end position="271"/>
    </location>
</feature>
<gene>
    <name evidence="6" type="ORF">CO059_00495</name>
</gene>
<keyword evidence="2 5" id="KW-0812">Transmembrane</keyword>
<protein>
    <submittedName>
        <fullName evidence="6">Decaprenyl-phosphate phosphoribosyltransferase</fullName>
    </submittedName>
</protein>
<feature type="transmembrane region" description="Helical" evidence="5">
    <location>
        <begin position="83"/>
        <end position="104"/>
    </location>
</feature>
<dbReference type="InterPro" id="IPR044878">
    <property type="entry name" value="UbiA_sf"/>
</dbReference>
<feature type="transmembrane region" description="Helical" evidence="5">
    <location>
        <begin position="135"/>
        <end position="155"/>
    </location>
</feature>
<name>A0A2M8EK66_UNCKA</name>
<dbReference type="Gene3D" id="1.10.357.140">
    <property type="entry name" value="UbiA prenyltransferase"/>
    <property type="match status" value="1"/>
</dbReference>
<dbReference type="Proteomes" id="UP000228781">
    <property type="component" value="Unassembled WGS sequence"/>
</dbReference>
<evidence type="ECO:0000256" key="5">
    <source>
        <dbReference type="SAM" id="Phobius"/>
    </source>
</evidence>
<keyword evidence="4 5" id="KW-0472">Membrane</keyword>
<evidence type="ECO:0000256" key="1">
    <source>
        <dbReference type="ARBA" id="ARBA00004141"/>
    </source>
</evidence>
<sequence length="309" mass="34871">MKILKALIISMRPTQWLKNLSLFAAIFFWGQLLEAEILFKVGEAFLAFSLLSSSVYLFNDIIDRQRDQRHPFKKERPIAKGTLPLPIAAAAFAIFAAGSLIWIALRFNQFFFNLALAFFILQLLYSLVFRNLIILDALIVAFAFILRVYAGAFIIPTPISSWLTLSVIGLALLLAFGKRRSERTLLSSLHQKLLTRITLREYPDTLLDSMISMAAAFTIITYSLFAFQTSPTTEATFLAGLIPSTMATPRWMMLTIPIVIYGVARYLYVIYEKKEGESPEKVLLSDLPLLSTVFLWIAAVFLIIYSLGS</sequence>
<evidence type="ECO:0000313" key="6">
    <source>
        <dbReference type="EMBL" id="PJC23136.1"/>
    </source>
</evidence>
<evidence type="ECO:0000313" key="7">
    <source>
        <dbReference type="Proteomes" id="UP000228781"/>
    </source>
</evidence>
<feature type="transmembrane region" description="Helical" evidence="5">
    <location>
        <begin position="161"/>
        <end position="177"/>
    </location>
</feature>
<organism evidence="6 7">
    <name type="scientific">candidate division WWE3 bacterium CG_4_9_14_0_2_um_filter_48_10</name>
    <dbReference type="NCBI Taxonomy" id="1975078"/>
    <lineage>
        <taxon>Bacteria</taxon>
        <taxon>Katanobacteria</taxon>
    </lineage>
</organism>
<accession>A0A2M8EK66</accession>
<feature type="transmembrane region" description="Helical" evidence="5">
    <location>
        <begin position="206"/>
        <end position="227"/>
    </location>
</feature>
<evidence type="ECO:0000256" key="3">
    <source>
        <dbReference type="ARBA" id="ARBA00022989"/>
    </source>
</evidence>
<comment type="subcellular location">
    <subcellularLocation>
        <location evidence="1">Membrane</location>
        <topology evidence="1">Multi-pass membrane protein</topology>
    </subcellularLocation>
</comment>
<keyword evidence="6" id="KW-0328">Glycosyltransferase</keyword>
<dbReference type="InterPro" id="IPR000537">
    <property type="entry name" value="UbiA_prenyltransferase"/>
</dbReference>
<evidence type="ECO:0000256" key="4">
    <source>
        <dbReference type="ARBA" id="ARBA00023136"/>
    </source>
</evidence>
<dbReference type="AlphaFoldDB" id="A0A2M8EK66"/>
<feature type="transmembrane region" description="Helical" evidence="5">
    <location>
        <begin position="283"/>
        <end position="307"/>
    </location>
</feature>
<dbReference type="GO" id="GO:0016765">
    <property type="term" value="F:transferase activity, transferring alkyl or aryl (other than methyl) groups"/>
    <property type="evidence" value="ECO:0007669"/>
    <property type="project" value="InterPro"/>
</dbReference>
<dbReference type="Pfam" id="PF01040">
    <property type="entry name" value="UbiA"/>
    <property type="match status" value="1"/>
</dbReference>
<dbReference type="GO" id="GO:0016020">
    <property type="term" value="C:membrane"/>
    <property type="evidence" value="ECO:0007669"/>
    <property type="project" value="UniProtKB-SubCell"/>
</dbReference>
<keyword evidence="3 5" id="KW-1133">Transmembrane helix</keyword>
<comment type="caution">
    <text evidence="6">The sequence shown here is derived from an EMBL/GenBank/DDBJ whole genome shotgun (WGS) entry which is preliminary data.</text>
</comment>
<feature type="transmembrane region" description="Helical" evidence="5">
    <location>
        <begin position="110"/>
        <end position="128"/>
    </location>
</feature>